<keyword evidence="4 9" id="KW-0949">S-adenosyl-L-methionine</keyword>
<comment type="caution">
    <text evidence="11">The sequence shown here is derived from an EMBL/GenBank/DDBJ whole genome shotgun (WGS) entry which is preliminary data.</text>
</comment>
<dbReference type="NCBIfam" id="TIGR00539">
    <property type="entry name" value="hemN_rel"/>
    <property type="match status" value="1"/>
</dbReference>
<gene>
    <name evidence="11" type="primary">hemW</name>
    <name evidence="11" type="ORF">LIZ65_13515</name>
</gene>
<dbReference type="InterPro" id="IPR058240">
    <property type="entry name" value="rSAM_sf"/>
</dbReference>
<dbReference type="Pfam" id="PF04055">
    <property type="entry name" value="Radical_SAM"/>
    <property type="match status" value="1"/>
</dbReference>
<evidence type="ECO:0000256" key="9">
    <source>
        <dbReference type="RuleBase" id="RU364116"/>
    </source>
</evidence>
<dbReference type="InterPro" id="IPR010723">
    <property type="entry name" value="HemN_C"/>
</dbReference>
<evidence type="ECO:0000256" key="8">
    <source>
        <dbReference type="ARBA" id="ARBA00023186"/>
    </source>
</evidence>
<comment type="subcellular location">
    <subcellularLocation>
        <location evidence="9">Cytoplasm</location>
    </subcellularLocation>
</comment>
<dbReference type="EMBL" id="JAJCIS010000010">
    <property type="protein sequence ID" value="MCB7388302.1"/>
    <property type="molecule type" value="Genomic_DNA"/>
</dbReference>
<dbReference type="SFLD" id="SFLDF00562">
    <property type="entry name" value="HemN-like__clustered_with_heat"/>
    <property type="match status" value="1"/>
</dbReference>
<evidence type="ECO:0000256" key="1">
    <source>
        <dbReference type="ARBA" id="ARBA00006100"/>
    </source>
</evidence>
<evidence type="ECO:0000256" key="6">
    <source>
        <dbReference type="ARBA" id="ARBA00023004"/>
    </source>
</evidence>
<keyword evidence="8 9" id="KW-0143">Chaperone</keyword>
<keyword evidence="9" id="KW-0004">4Fe-4S</keyword>
<feature type="domain" description="Radical SAM core" evidence="10">
    <location>
        <begin position="1"/>
        <end position="238"/>
    </location>
</feature>
<reference evidence="11 12" key="1">
    <citation type="submission" date="2021-10" db="EMBL/GenBank/DDBJ databases">
        <title>Collection of gut derived symbiotic bacterial strains cultured from healthy donors.</title>
        <authorList>
            <person name="Lin H."/>
            <person name="Littmann E."/>
            <person name="Kohout C."/>
            <person name="Pamer E.G."/>
        </authorList>
    </citation>
    <scope>NUCLEOTIDE SEQUENCE [LARGE SCALE GENOMIC DNA]</scope>
    <source>
        <strain evidence="11 12">DFI.1.165</strain>
    </source>
</reference>
<evidence type="ECO:0000256" key="4">
    <source>
        <dbReference type="ARBA" id="ARBA00022691"/>
    </source>
</evidence>
<dbReference type="InterPro" id="IPR006638">
    <property type="entry name" value="Elp3/MiaA/NifB-like_rSAM"/>
</dbReference>
<dbReference type="Proteomes" id="UP001299546">
    <property type="component" value="Unassembled WGS sequence"/>
</dbReference>
<evidence type="ECO:0000313" key="11">
    <source>
        <dbReference type="EMBL" id="MCB7388302.1"/>
    </source>
</evidence>
<keyword evidence="12" id="KW-1185">Reference proteome</keyword>
<dbReference type="PANTHER" id="PTHR13932">
    <property type="entry name" value="COPROPORPHYRINIGEN III OXIDASE"/>
    <property type="match status" value="1"/>
</dbReference>
<evidence type="ECO:0000256" key="5">
    <source>
        <dbReference type="ARBA" id="ARBA00022723"/>
    </source>
</evidence>
<dbReference type="InterPro" id="IPR013785">
    <property type="entry name" value="Aldolase_TIM"/>
</dbReference>
<evidence type="ECO:0000256" key="3">
    <source>
        <dbReference type="ARBA" id="ARBA00022617"/>
    </source>
</evidence>
<dbReference type="PROSITE" id="PS51918">
    <property type="entry name" value="RADICAL_SAM"/>
    <property type="match status" value="1"/>
</dbReference>
<keyword evidence="5 9" id="KW-0479">Metal-binding</keyword>
<dbReference type="SFLD" id="SFLDF00288">
    <property type="entry name" value="HemN-like__clustered_with_nucl"/>
    <property type="match status" value="1"/>
</dbReference>
<evidence type="ECO:0000313" key="12">
    <source>
        <dbReference type="Proteomes" id="UP001299546"/>
    </source>
</evidence>
<dbReference type="PANTHER" id="PTHR13932:SF5">
    <property type="entry name" value="RADICAL S-ADENOSYL METHIONINE DOMAIN-CONTAINING PROTEIN 1, MITOCHONDRIAL"/>
    <property type="match status" value="1"/>
</dbReference>
<organism evidence="11 12">
    <name type="scientific">Bariatricus massiliensis</name>
    <dbReference type="NCBI Taxonomy" id="1745713"/>
    <lineage>
        <taxon>Bacteria</taxon>
        <taxon>Bacillati</taxon>
        <taxon>Bacillota</taxon>
        <taxon>Clostridia</taxon>
        <taxon>Lachnospirales</taxon>
        <taxon>Lachnospiraceae</taxon>
        <taxon>Bariatricus</taxon>
    </lineage>
</organism>
<dbReference type="Gene3D" id="3.20.20.70">
    <property type="entry name" value="Aldolase class I"/>
    <property type="match status" value="1"/>
</dbReference>
<evidence type="ECO:0000256" key="7">
    <source>
        <dbReference type="ARBA" id="ARBA00023014"/>
    </source>
</evidence>
<comment type="similarity">
    <text evidence="1">Belongs to the anaerobic coproporphyrinogen-III oxidase family. HemW subfamily.</text>
</comment>
<sequence length="386" mass="44169">MPPLEIYVHIPFCIKKCAYCDFLSAPSTAEEREAYVAALCREIESCGSRVEDFDVTSIFFGGGTPSLLDGAQMTRIMGKIRKNFRIAGDAEITVEMNPGTVTEDKLERYRQTGVNRLSIGLQSVHDDELKMLGRIHTYEEFLQSYRMARDAGFENINIDLISAIPGQSPRSWQEALETVAALKPEHISAYSLIIEPGTRFYEWYGEDDRRREAELPGEEEERQMYRLTAEVLGKTGYKRYEISNYARDGHECRHNLGYWDRVPYLGFGIGAASFFPESGGEPGKMTRFTNPETMQEYEESFQEKFKAPPLSTEEEMEEFMFLGLRKIDGISKEKFCGYFHVGIEEIYGEQIEKLISLELLEEDGDAIRLTERGIDVSNAVFVEFMF</sequence>
<dbReference type="SFLD" id="SFLDG01082">
    <property type="entry name" value="B12-binding_domain_containing"/>
    <property type="match status" value="1"/>
</dbReference>
<dbReference type="InterPro" id="IPR004559">
    <property type="entry name" value="HemW-like"/>
</dbReference>
<dbReference type="SFLD" id="SFLDG01065">
    <property type="entry name" value="anaerobic_coproporphyrinogen-I"/>
    <property type="match status" value="1"/>
</dbReference>
<comment type="function">
    <text evidence="9">Probably acts as a heme chaperone, transferring heme to an unknown acceptor. Binds one molecule of heme per monomer, possibly covalently. Binds 1 [4Fe-4S] cluster. The cluster is coordinated with 3 cysteines and an exchangeable S-adenosyl-L-methionine.</text>
</comment>
<dbReference type="InterPro" id="IPR007197">
    <property type="entry name" value="rSAM"/>
</dbReference>
<keyword evidence="6 9" id="KW-0408">Iron</keyword>
<dbReference type="InterPro" id="IPR034505">
    <property type="entry name" value="Coproporphyrinogen-III_oxidase"/>
</dbReference>
<keyword evidence="3 9" id="KW-0349">Heme</keyword>
<keyword evidence="9" id="KW-0963">Cytoplasm</keyword>
<evidence type="ECO:0000256" key="2">
    <source>
        <dbReference type="ARBA" id="ARBA00017228"/>
    </source>
</evidence>
<dbReference type="RefSeq" id="WP_066732730.1">
    <property type="nucleotide sequence ID" value="NZ_JAJCIQ010000010.1"/>
</dbReference>
<dbReference type="Pfam" id="PF06969">
    <property type="entry name" value="HemN_C"/>
    <property type="match status" value="1"/>
</dbReference>
<proteinExistence type="inferred from homology"/>
<dbReference type="SUPFAM" id="SSF102114">
    <property type="entry name" value="Radical SAM enzymes"/>
    <property type="match status" value="1"/>
</dbReference>
<evidence type="ECO:0000259" key="10">
    <source>
        <dbReference type="PROSITE" id="PS51918"/>
    </source>
</evidence>
<protein>
    <recommendedName>
        <fullName evidence="2 9">Heme chaperone HemW</fullName>
    </recommendedName>
</protein>
<dbReference type="SFLD" id="SFLDS00029">
    <property type="entry name" value="Radical_SAM"/>
    <property type="match status" value="1"/>
</dbReference>
<dbReference type="CDD" id="cd01335">
    <property type="entry name" value="Radical_SAM"/>
    <property type="match status" value="1"/>
</dbReference>
<dbReference type="SMART" id="SM00729">
    <property type="entry name" value="Elp3"/>
    <property type="match status" value="1"/>
</dbReference>
<name>A0ABS8DIS9_9FIRM</name>
<keyword evidence="7 9" id="KW-0411">Iron-sulfur</keyword>
<accession>A0ABS8DIS9</accession>